<dbReference type="Proteomes" id="UP000617145">
    <property type="component" value="Unassembled WGS sequence"/>
</dbReference>
<reference evidence="3" key="1">
    <citation type="journal article" date="2014" name="Int. J. Syst. Evol. Microbiol.">
        <title>Complete genome sequence of Corynebacterium casei LMG S-19264T (=DSM 44701T), isolated from a smear-ripened cheese.</title>
        <authorList>
            <consortium name="US DOE Joint Genome Institute (JGI-PGF)"/>
            <person name="Walter F."/>
            <person name="Albersmeier A."/>
            <person name="Kalinowski J."/>
            <person name="Ruckert C."/>
        </authorList>
    </citation>
    <scope>NUCLEOTIDE SEQUENCE</scope>
    <source>
        <strain evidence="3">CGMCC 1.15762</strain>
    </source>
</reference>
<dbReference type="AlphaFoldDB" id="A0A8J2ZI10"/>
<reference evidence="3" key="2">
    <citation type="submission" date="2020-09" db="EMBL/GenBank/DDBJ databases">
        <authorList>
            <person name="Sun Q."/>
            <person name="Zhou Y."/>
        </authorList>
    </citation>
    <scope>NUCLEOTIDE SEQUENCE</scope>
    <source>
        <strain evidence="3">CGMCC 1.15762</strain>
    </source>
</reference>
<keyword evidence="4" id="KW-1185">Reference proteome</keyword>
<dbReference type="EMBL" id="BMJV01000002">
    <property type="protein sequence ID" value="GGG66326.1"/>
    <property type="molecule type" value="Genomic_DNA"/>
</dbReference>
<organism evidence="3 4">
    <name type="scientific">Salipiger pallidus</name>
    <dbReference type="NCBI Taxonomy" id="1775170"/>
    <lineage>
        <taxon>Bacteria</taxon>
        <taxon>Pseudomonadati</taxon>
        <taxon>Pseudomonadota</taxon>
        <taxon>Alphaproteobacteria</taxon>
        <taxon>Rhodobacterales</taxon>
        <taxon>Roseobacteraceae</taxon>
        <taxon>Salipiger</taxon>
    </lineage>
</organism>
<proteinExistence type="predicted"/>
<feature type="coiled-coil region" evidence="1">
    <location>
        <begin position="128"/>
        <end position="157"/>
    </location>
</feature>
<dbReference type="InterPro" id="IPR025827">
    <property type="entry name" value="Zn_ribbon_recom_dom"/>
</dbReference>
<name>A0A8J2ZI10_9RHOB</name>
<evidence type="ECO:0000313" key="3">
    <source>
        <dbReference type="EMBL" id="GGG66326.1"/>
    </source>
</evidence>
<evidence type="ECO:0000256" key="1">
    <source>
        <dbReference type="SAM" id="Coils"/>
    </source>
</evidence>
<feature type="domain" description="Recombinase zinc beta ribbon" evidence="2">
    <location>
        <begin position="51"/>
        <end position="106"/>
    </location>
</feature>
<dbReference type="Pfam" id="PF13408">
    <property type="entry name" value="Zn_ribbon_recom"/>
    <property type="match status" value="1"/>
</dbReference>
<accession>A0A8J2ZI10</accession>
<sequence length="171" mass="19453">MIRQVEHLRIIDDDLWQKVKDRQGAIRKEITPAAVQDGGLRPERARRQTYLLSGLKKCRCCGASYTLINKTRYGRFAVRNVATAICTNRITIRHDAVEQRVLAGLRERLLHPAVLRTFVEEYRMALNAAQADTRAKRAKAELELAKVEKKIAGLVSAVEGGMYHPSMKEKR</sequence>
<keyword evidence="1" id="KW-0175">Coiled coil</keyword>
<evidence type="ECO:0000313" key="4">
    <source>
        <dbReference type="Proteomes" id="UP000617145"/>
    </source>
</evidence>
<protein>
    <recommendedName>
        <fullName evidence="2">Recombinase zinc beta ribbon domain-containing protein</fullName>
    </recommendedName>
</protein>
<evidence type="ECO:0000259" key="2">
    <source>
        <dbReference type="Pfam" id="PF13408"/>
    </source>
</evidence>
<gene>
    <name evidence="3" type="ORF">GCM10011415_11370</name>
</gene>
<comment type="caution">
    <text evidence="3">The sequence shown here is derived from an EMBL/GenBank/DDBJ whole genome shotgun (WGS) entry which is preliminary data.</text>
</comment>